<evidence type="ECO:0000256" key="1">
    <source>
        <dbReference type="ARBA" id="ARBA00022801"/>
    </source>
</evidence>
<dbReference type="Pfam" id="PF03403">
    <property type="entry name" value="PAF-AH_p_II"/>
    <property type="match status" value="1"/>
</dbReference>
<dbReference type="InterPro" id="IPR029058">
    <property type="entry name" value="AB_hydrolase_fold"/>
</dbReference>
<sequence>MHTDTPFFSRLSPVPSFPPYSGPYSVGTQDVEIPVSELSSPVSAPDPQVSTISFRLFYPCESEKKAKSVYWLPEPQGEYLRAYYRFMQASPWLASLLSYIPLFRLIHYTTIPAARNAKPLLSPLNSEGRWPVMVFSHGLGGTRNSYSHICGSLASHGLVVLAPEHRDRSAPIAFIRDAADGNRIPVHYTSIPHDPNPEVEEGRNLQLKIRCWELGLVHDALLKLDKGATFTNFQASRSAQDHLTGFQYLLDVHTPGKISWAGHSFGASTIVQFVKSVFYGNSPLYTAPQSSALSEQITPSSPTAFLDLWTLPLLFKSTSSLWAKPLPAYSTTKNSSPTTTPSPPLAITSESFFKWSSNLRNTIRAVSPPVNHISDIKPHLFYPIASAHLSQSDFGLLFPWITKKAMKAEEPERTLRLNMRAILESLRRSGISVADTSSLDMEIKEHHESVTVADSQDGIGLAQGQDQTILDTTSGSVRGWIAIDLPA</sequence>
<evidence type="ECO:0000256" key="4">
    <source>
        <dbReference type="PIRNR" id="PIRNR018169"/>
    </source>
</evidence>
<evidence type="ECO:0000313" key="6">
    <source>
        <dbReference type="Proteomes" id="UP001590950"/>
    </source>
</evidence>
<comment type="caution">
    <text evidence="5">The sequence shown here is derived from an EMBL/GenBank/DDBJ whole genome shotgun (WGS) entry which is preliminary data.</text>
</comment>
<keyword evidence="6" id="KW-1185">Reference proteome</keyword>
<evidence type="ECO:0000313" key="5">
    <source>
        <dbReference type="EMBL" id="KAL2038415.1"/>
    </source>
</evidence>
<proteinExistence type="inferred from homology"/>
<keyword evidence="1 4" id="KW-0378">Hydrolase</keyword>
<evidence type="ECO:0000256" key="2">
    <source>
        <dbReference type="ARBA" id="ARBA00022963"/>
    </source>
</evidence>
<comment type="similarity">
    <text evidence="4">Belongs to the serine esterase family.</text>
</comment>
<dbReference type="EC" id="3.1.1.47" evidence="4"/>
<name>A0ABR4A021_9LECA</name>
<reference evidence="5 6" key="1">
    <citation type="submission" date="2024-09" db="EMBL/GenBank/DDBJ databases">
        <title>Rethinking Asexuality: The Enigmatic Case of Functional Sexual Genes in Lepraria (Stereocaulaceae).</title>
        <authorList>
            <person name="Doellman M."/>
            <person name="Sun Y."/>
            <person name="Barcenas-Pena A."/>
            <person name="Lumbsch H.T."/>
            <person name="Grewe F."/>
        </authorList>
    </citation>
    <scope>NUCLEOTIDE SEQUENCE [LARGE SCALE GENOMIC DNA]</scope>
    <source>
        <strain evidence="5 6">Mercado 3170</strain>
    </source>
</reference>
<dbReference type="SUPFAM" id="SSF53474">
    <property type="entry name" value="alpha/beta-Hydrolases"/>
    <property type="match status" value="1"/>
</dbReference>
<dbReference type="PANTHER" id="PTHR10272">
    <property type="entry name" value="PLATELET-ACTIVATING FACTOR ACETYLHYDROLASE"/>
    <property type="match status" value="1"/>
</dbReference>
<gene>
    <name evidence="5" type="ORF">N7G274_008754</name>
</gene>
<dbReference type="PIRSF" id="PIRSF018169">
    <property type="entry name" value="PAF_acetylhydrolase"/>
    <property type="match status" value="1"/>
</dbReference>
<dbReference type="Proteomes" id="UP001590950">
    <property type="component" value="Unassembled WGS sequence"/>
</dbReference>
<evidence type="ECO:0000256" key="3">
    <source>
        <dbReference type="ARBA" id="ARBA00023098"/>
    </source>
</evidence>
<dbReference type="EMBL" id="JBEFKJ010000032">
    <property type="protein sequence ID" value="KAL2038415.1"/>
    <property type="molecule type" value="Genomic_DNA"/>
</dbReference>
<comment type="catalytic activity">
    <reaction evidence="4">
        <text>a 1-O-alkyl-2-acetyl-sn-glycero-3-phosphocholine + H2O = a 1-O-alkyl-sn-glycero-3-phosphocholine + acetate + H(+)</text>
        <dbReference type="Rhea" id="RHEA:17777"/>
        <dbReference type="ChEBI" id="CHEBI:15377"/>
        <dbReference type="ChEBI" id="CHEBI:15378"/>
        <dbReference type="ChEBI" id="CHEBI:30089"/>
        <dbReference type="ChEBI" id="CHEBI:30909"/>
        <dbReference type="ChEBI" id="CHEBI:36707"/>
        <dbReference type="EC" id="3.1.1.47"/>
    </reaction>
</comment>
<dbReference type="Gene3D" id="3.40.50.1820">
    <property type="entry name" value="alpha/beta hydrolase"/>
    <property type="match status" value="1"/>
</dbReference>
<protein>
    <recommendedName>
        <fullName evidence="4">Putative phospholipase</fullName>
        <ecNumber evidence="4">3.1.1.47</ecNumber>
    </recommendedName>
</protein>
<keyword evidence="2 4" id="KW-0442">Lipid degradation</keyword>
<dbReference type="InterPro" id="IPR016715">
    <property type="entry name" value="PAF_acetylhydro_eukaryote"/>
</dbReference>
<organism evidence="5 6">
    <name type="scientific">Stereocaulon virgatum</name>
    <dbReference type="NCBI Taxonomy" id="373712"/>
    <lineage>
        <taxon>Eukaryota</taxon>
        <taxon>Fungi</taxon>
        <taxon>Dikarya</taxon>
        <taxon>Ascomycota</taxon>
        <taxon>Pezizomycotina</taxon>
        <taxon>Lecanoromycetes</taxon>
        <taxon>OSLEUM clade</taxon>
        <taxon>Lecanoromycetidae</taxon>
        <taxon>Lecanorales</taxon>
        <taxon>Lecanorineae</taxon>
        <taxon>Stereocaulaceae</taxon>
        <taxon>Stereocaulon</taxon>
    </lineage>
</organism>
<keyword evidence="3 4" id="KW-0443">Lipid metabolism</keyword>
<dbReference type="PANTHER" id="PTHR10272:SF7">
    <property type="entry name" value="PHOSPHOLIPASE-RELATED"/>
    <property type="match status" value="1"/>
</dbReference>
<accession>A0ABR4A021</accession>